<dbReference type="EMBL" id="WKPJ01000053">
    <property type="protein sequence ID" value="MSA91331.1"/>
    <property type="molecule type" value="Genomic_DNA"/>
</dbReference>
<evidence type="ECO:0000313" key="3">
    <source>
        <dbReference type="Proteomes" id="UP000433575"/>
    </source>
</evidence>
<protein>
    <submittedName>
        <fullName evidence="1">Uncharacterized protein</fullName>
    </submittedName>
</protein>
<name>A0A6N7SBN2_9FIRM</name>
<comment type="caution">
    <text evidence="1">The sequence shown here is derived from an EMBL/GenBank/DDBJ whole genome shotgun (WGS) entry which is preliminary data.</text>
</comment>
<sequence>MKNDISLILNEFHRRRQFFTLQAELETRQTDNLALDYEIDHASGPFQSKKKKSLMQKREVLQAQLTSLKEEISRSVFPSLRSLADQWDRLMQKEPISSGQKIAEILHFALATERYCEALEGLDQALGECFVELIRIPNQAAITNKAVNLTPTLSPLPEFLQHDQQYRRAVHQLNQKALLPAPLRLYRVDFTGIPEIDKRSELRFIGKRCQKLKNNLSDILHQLEDQAICLISEIIQESCGDKKA</sequence>
<proteinExistence type="predicted"/>
<dbReference type="AlphaFoldDB" id="A0A6N7SBN2"/>
<gene>
    <name evidence="2" type="ORF">GKD88_18500</name>
    <name evidence="1" type="ORF">GKE08_18590</name>
</gene>
<organism evidence="1 3">
    <name type="scientific">Holdemania massiliensis</name>
    <dbReference type="NCBI Taxonomy" id="1468449"/>
    <lineage>
        <taxon>Bacteria</taxon>
        <taxon>Bacillati</taxon>
        <taxon>Bacillota</taxon>
        <taxon>Erysipelotrichia</taxon>
        <taxon>Erysipelotrichales</taxon>
        <taxon>Erysipelotrichaceae</taxon>
        <taxon>Holdemania</taxon>
    </lineage>
</organism>
<evidence type="ECO:0000313" key="4">
    <source>
        <dbReference type="Proteomes" id="UP000480929"/>
    </source>
</evidence>
<dbReference type="Proteomes" id="UP000480929">
    <property type="component" value="Unassembled WGS sequence"/>
</dbReference>
<reference evidence="3 4" key="1">
    <citation type="journal article" date="2019" name="Nat. Med.">
        <title>A library of human gut bacterial isolates paired with longitudinal multiomics data enables mechanistic microbiome research.</title>
        <authorList>
            <person name="Poyet M."/>
            <person name="Groussin M."/>
            <person name="Gibbons S.M."/>
            <person name="Avila-Pacheco J."/>
            <person name="Jiang X."/>
            <person name="Kearney S.M."/>
            <person name="Perrotta A.R."/>
            <person name="Berdy B."/>
            <person name="Zhao S."/>
            <person name="Lieberman T.D."/>
            <person name="Swanson P.K."/>
            <person name="Smith M."/>
            <person name="Roesemann S."/>
            <person name="Alexander J.E."/>
            <person name="Rich S.A."/>
            <person name="Livny J."/>
            <person name="Vlamakis H."/>
            <person name="Clish C."/>
            <person name="Bullock K."/>
            <person name="Deik A."/>
            <person name="Scott J."/>
            <person name="Pierce K.A."/>
            <person name="Xavier R.J."/>
            <person name="Alm E.J."/>
        </authorList>
    </citation>
    <scope>NUCLEOTIDE SEQUENCE [LARGE SCALE GENOMIC DNA]</scope>
    <source>
        <strain evidence="1 3">BIOML-A4</strain>
        <strain evidence="2 4">BIOML-A5</strain>
    </source>
</reference>
<evidence type="ECO:0000313" key="2">
    <source>
        <dbReference type="EMBL" id="MSC35108.1"/>
    </source>
</evidence>
<keyword evidence="4" id="KW-1185">Reference proteome</keyword>
<accession>A0A6N7SBN2</accession>
<dbReference type="OrthoDB" id="9926896at2"/>
<dbReference type="Proteomes" id="UP000433575">
    <property type="component" value="Unassembled WGS sequence"/>
</dbReference>
<evidence type="ECO:0000313" key="1">
    <source>
        <dbReference type="EMBL" id="MSA91331.1"/>
    </source>
</evidence>
<dbReference type="RefSeq" id="WP_154240640.1">
    <property type="nucleotide sequence ID" value="NZ_CAUFAO010000039.1"/>
</dbReference>
<dbReference type="EMBL" id="WKPI01000056">
    <property type="protein sequence ID" value="MSC35108.1"/>
    <property type="molecule type" value="Genomic_DNA"/>
</dbReference>